<dbReference type="Gene3D" id="3.40.50.1820">
    <property type="entry name" value="alpha/beta hydrolase"/>
    <property type="match status" value="1"/>
</dbReference>
<dbReference type="EC" id="3.1.1.1" evidence="3"/>
<reference evidence="3 4" key="1">
    <citation type="submission" date="2017-12" db="EMBL/GenBank/DDBJ databases">
        <title>Complete genome sequence of Herbivorax saccincola GGR1, a novel Cellulosome-producing hydrolytic bacterium in a thermophilic biogas plant, established by Illumina and Nanopore MinION sequencing.</title>
        <authorList>
            <person name="Pechtl A."/>
            <person name="Ruckert C."/>
            <person name="Koeck D.E."/>
            <person name="Maus I."/>
            <person name="Winkler A."/>
            <person name="Kalinowski J."/>
            <person name="Puhler A."/>
            <person name="Schwarz W.W."/>
            <person name="Zverlov V.V."/>
            <person name="Schluter A."/>
            <person name="Liebl W."/>
        </authorList>
    </citation>
    <scope>NUCLEOTIDE SEQUENCE [LARGE SCALE GENOMIC DNA]</scope>
    <source>
        <strain evidence="4">SR1</strain>
    </source>
</reference>
<keyword evidence="4" id="KW-1185">Reference proteome</keyword>
<dbReference type="PIRSF" id="PIRSF017388">
    <property type="entry name" value="Esterase_lipase"/>
    <property type="match status" value="1"/>
</dbReference>
<evidence type="ECO:0000313" key="4">
    <source>
        <dbReference type="Proteomes" id="UP000233534"/>
    </source>
</evidence>
<dbReference type="SUPFAM" id="SSF53474">
    <property type="entry name" value="alpha/beta-Hydrolases"/>
    <property type="match status" value="1"/>
</dbReference>
<keyword evidence="2" id="KW-0812">Transmembrane</keyword>
<dbReference type="KEGG" id="hsc:HVS_14630"/>
<evidence type="ECO:0000256" key="2">
    <source>
        <dbReference type="SAM" id="Phobius"/>
    </source>
</evidence>
<dbReference type="InterPro" id="IPR012354">
    <property type="entry name" value="Esterase_lipase"/>
</dbReference>
<feature type="transmembrane region" description="Helical" evidence="2">
    <location>
        <begin position="76"/>
        <end position="93"/>
    </location>
</feature>
<sequence>MIKSRIGCLIIHGFDGTTLDVEPLSKYLQSKGFITFCPSLKCSMENRRVFPNANYKDWLESAELGLYYLKSRCKDVVIIGLYMGALIALNFATRFKNIGVVTINAPIYHWDVKNMYYNILLDFKRKNFTNVKRYVKLSTKISIPELINFKLLIEKTKHILEMVKTPVFIAQGLKDDTVNYKSAEYIYKKVSSNIKVLKYYEKINPDLFVYTDNNLLFEDVEKFIKQIIKRKNGVSNKFLPNYTYLDRIYNSLLKDVSW</sequence>
<feature type="binding site" evidence="1">
    <location>
        <position position="14"/>
    </location>
    <ligand>
        <name>substrate</name>
    </ligand>
</feature>
<keyword evidence="3" id="KW-0378">Hydrolase</keyword>
<dbReference type="RefSeq" id="WP_101303443.1">
    <property type="nucleotide sequence ID" value="NZ_CP025197.1"/>
</dbReference>
<keyword evidence="2" id="KW-0472">Membrane</keyword>
<dbReference type="AlphaFoldDB" id="A0A2K9E5Y7"/>
<accession>A0A2K9E5Y7</accession>
<organism evidence="3 4">
    <name type="scientific">Acetivibrio saccincola</name>
    <dbReference type="NCBI Taxonomy" id="1677857"/>
    <lineage>
        <taxon>Bacteria</taxon>
        <taxon>Bacillati</taxon>
        <taxon>Bacillota</taxon>
        <taxon>Clostridia</taxon>
        <taxon>Eubacteriales</taxon>
        <taxon>Oscillospiraceae</taxon>
        <taxon>Acetivibrio</taxon>
    </lineage>
</organism>
<keyword evidence="2" id="KW-1133">Transmembrane helix</keyword>
<protein>
    <submittedName>
        <fullName evidence="3">Carboxylesterase</fullName>
        <ecNumber evidence="3">3.1.1.1</ecNumber>
    </submittedName>
</protein>
<feature type="binding site" evidence="1">
    <location>
        <position position="83"/>
    </location>
    <ligand>
        <name>substrate</name>
    </ligand>
</feature>
<dbReference type="InterPro" id="IPR029058">
    <property type="entry name" value="AB_hydrolase_fold"/>
</dbReference>
<evidence type="ECO:0000313" key="3">
    <source>
        <dbReference type="EMBL" id="AUG58779.1"/>
    </source>
</evidence>
<name>A0A2K9E5Y7_9FIRM</name>
<proteinExistence type="predicted"/>
<evidence type="ECO:0000256" key="1">
    <source>
        <dbReference type="PIRSR" id="PIRSR017388-2"/>
    </source>
</evidence>
<dbReference type="Proteomes" id="UP000233534">
    <property type="component" value="Chromosome"/>
</dbReference>
<dbReference type="GO" id="GO:0106435">
    <property type="term" value="F:carboxylesterase activity"/>
    <property type="evidence" value="ECO:0007669"/>
    <property type="project" value="UniProtKB-EC"/>
</dbReference>
<gene>
    <name evidence="3" type="primary">est</name>
    <name evidence="3" type="ORF">HVS_14630</name>
</gene>
<dbReference type="EMBL" id="CP025197">
    <property type="protein sequence ID" value="AUG58779.1"/>
    <property type="molecule type" value="Genomic_DNA"/>
</dbReference>